<protein>
    <submittedName>
        <fullName evidence="1">Conserved protein found in conjugate transposon</fullName>
    </submittedName>
</protein>
<reference evidence="1" key="1">
    <citation type="journal article" date="2005" name="Environ. Microbiol.">
        <title>Lateral gene transfer and phylogenetic assignment of environmental fosmid clones.</title>
        <authorList>
            <person name="Nesbo C.L."/>
            <person name="Boucher Y."/>
            <person name="Dlutek M."/>
            <person name="Doolittle F.W."/>
        </authorList>
    </citation>
    <scope>NUCLEOTIDE SEQUENCE</scope>
</reference>
<accession>Q2YZD7</accession>
<dbReference type="Pfam" id="PF13595">
    <property type="entry name" value="DUF4138"/>
    <property type="match status" value="1"/>
</dbReference>
<proteinExistence type="predicted"/>
<evidence type="ECO:0000313" key="1">
    <source>
        <dbReference type="EMBL" id="CAI78720.1"/>
    </source>
</evidence>
<dbReference type="InterPro" id="IPR022298">
    <property type="entry name" value="Conjug_transposon_TraN"/>
</dbReference>
<gene>
    <name evidence="1" type="primary">traN</name>
</gene>
<dbReference type="AlphaFoldDB" id="Q2YZD7"/>
<name>Q2YZD7_9FLAO</name>
<dbReference type="EMBL" id="AJ937771">
    <property type="protein sequence ID" value="CAI78720.1"/>
    <property type="molecule type" value="Genomic_DNA"/>
</dbReference>
<organism evidence="1">
    <name type="scientific">uncultured Flavobacteriaceae bacterium</name>
    <dbReference type="NCBI Taxonomy" id="165436"/>
    <lineage>
        <taxon>Bacteria</taxon>
        <taxon>Pseudomonadati</taxon>
        <taxon>Bacteroidota</taxon>
        <taxon>Flavobacteriia</taxon>
        <taxon>Flavobacteriales</taxon>
        <taxon>Flavobacteriaceae</taxon>
        <taxon>environmental samples</taxon>
    </lineage>
</organism>
<sequence length="266" mass="31207">MKKYILIGLTICSNYIIAQQKLDTIYANDKKNVALFFPNQIRQGITGMENYVFTYNREKEQYFGLLQATPGTESNLLAITNDGQVYAYILKYADTLKKLNYFIQKSESIGNEKPETIESAELEEVNKKDDNINLYYRRYSEYLLKSKLYTMTTKRKHGMVLKLLKAAYNKDEVYLVMEIKNRSGIDFEVDYLNVYTMNGNKRVKSSYQRLEQEVIYKHDMPKIIKNRQSSEFVYVLLKFVLGDNEKLLIEVKELKGSRIITMKSNL</sequence>